<dbReference type="Gene3D" id="3.30.200.20">
    <property type="entry name" value="Phosphorylase Kinase, domain 1"/>
    <property type="match status" value="1"/>
</dbReference>
<keyword evidence="12" id="KW-1185">Reference proteome</keyword>
<evidence type="ECO:0000256" key="9">
    <source>
        <dbReference type="PROSITE-ProRule" id="PRU10141"/>
    </source>
</evidence>
<protein>
    <recommendedName>
        <fullName evidence="1">non-specific serine/threonine protein kinase</fullName>
        <ecNumber evidence="1">2.7.11.1</ecNumber>
    </recommendedName>
</protein>
<evidence type="ECO:0000259" key="10">
    <source>
        <dbReference type="PROSITE" id="PS50011"/>
    </source>
</evidence>
<reference evidence="11 12" key="1">
    <citation type="journal article" date="2014" name="Genome Announc.">
        <title>Genome Sequence and Methylome of Soil Bacterium Gemmatirosa kalamazoonensis KBS708T, a Member of the Rarely Cultivated Gemmatimonadetes Phylum.</title>
        <authorList>
            <person name="Debruyn J.M."/>
            <person name="Radosevich M."/>
            <person name="Wommack K.E."/>
            <person name="Polson S.W."/>
            <person name="Hauser L.J."/>
            <person name="Fawaz M.N."/>
            <person name="Korlach J."/>
            <person name="Tsai Y.C."/>
        </authorList>
    </citation>
    <scope>NUCLEOTIDE SEQUENCE [LARGE SCALE GENOMIC DNA]</scope>
    <source>
        <strain evidence="11 12">KBS708</strain>
    </source>
</reference>
<dbReference type="FunCoup" id="W0RJ61">
    <property type="interactions" value="139"/>
</dbReference>
<dbReference type="Gene3D" id="1.10.510.10">
    <property type="entry name" value="Transferase(Phosphotransferase) domain 1"/>
    <property type="match status" value="1"/>
</dbReference>
<dbReference type="OrthoDB" id="9788659at2"/>
<gene>
    <name evidence="11" type="ORF">J421_2823</name>
</gene>
<evidence type="ECO:0000256" key="2">
    <source>
        <dbReference type="ARBA" id="ARBA00022527"/>
    </source>
</evidence>
<evidence type="ECO:0000256" key="5">
    <source>
        <dbReference type="ARBA" id="ARBA00022777"/>
    </source>
</evidence>
<keyword evidence="3" id="KW-0808">Transferase</keyword>
<dbReference type="PROSITE" id="PS50011">
    <property type="entry name" value="PROTEIN_KINASE_DOM"/>
    <property type="match status" value="1"/>
</dbReference>
<name>W0RJ61_9BACT</name>
<dbReference type="InterPro" id="IPR008271">
    <property type="entry name" value="Ser/Thr_kinase_AS"/>
</dbReference>
<dbReference type="Pfam" id="PF00069">
    <property type="entry name" value="Pkinase"/>
    <property type="match status" value="1"/>
</dbReference>
<dbReference type="EMBL" id="CP007128">
    <property type="protein sequence ID" value="AHG90360.1"/>
    <property type="molecule type" value="Genomic_DNA"/>
</dbReference>
<keyword evidence="5 11" id="KW-0418">Kinase</keyword>
<dbReference type="SUPFAM" id="SSF56112">
    <property type="entry name" value="Protein kinase-like (PK-like)"/>
    <property type="match status" value="1"/>
</dbReference>
<dbReference type="PANTHER" id="PTHR43289">
    <property type="entry name" value="MITOGEN-ACTIVATED PROTEIN KINASE KINASE KINASE 20-RELATED"/>
    <property type="match status" value="1"/>
</dbReference>
<evidence type="ECO:0000256" key="3">
    <source>
        <dbReference type="ARBA" id="ARBA00022679"/>
    </source>
</evidence>
<dbReference type="GO" id="GO:0004674">
    <property type="term" value="F:protein serine/threonine kinase activity"/>
    <property type="evidence" value="ECO:0007669"/>
    <property type="project" value="UniProtKB-KW"/>
</dbReference>
<dbReference type="InParanoid" id="W0RJ61"/>
<evidence type="ECO:0000256" key="8">
    <source>
        <dbReference type="ARBA" id="ARBA00048679"/>
    </source>
</evidence>
<accession>W0RJ61</accession>
<dbReference type="SMART" id="SM00220">
    <property type="entry name" value="S_TKc"/>
    <property type="match status" value="1"/>
</dbReference>
<evidence type="ECO:0000256" key="6">
    <source>
        <dbReference type="ARBA" id="ARBA00022840"/>
    </source>
</evidence>
<dbReference type="InterPro" id="IPR017441">
    <property type="entry name" value="Protein_kinase_ATP_BS"/>
</dbReference>
<dbReference type="GO" id="GO:0005524">
    <property type="term" value="F:ATP binding"/>
    <property type="evidence" value="ECO:0007669"/>
    <property type="project" value="UniProtKB-UniRule"/>
</dbReference>
<evidence type="ECO:0000256" key="4">
    <source>
        <dbReference type="ARBA" id="ARBA00022741"/>
    </source>
</evidence>
<keyword evidence="4 9" id="KW-0547">Nucleotide-binding</keyword>
<dbReference type="FunFam" id="1.10.510.10:FF:000021">
    <property type="entry name" value="Serine/threonine protein kinase"/>
    <property type="match status" value="1"/>
</dbReference>
<keyword evidence="6 9" id="KW-0067">ATP-binding</keyword>
<dbReference type="PROSITE" id="PS00108">
    <property type="entry name" value="PROTEIN_KINASE_ST"/>
    <property type="match status" value="1"/>
</dbReference>
<dbReference type="InterPro" id="IPR000719">
    <property type="entry name" value="Prot_kinase_dom"/>
</dbReference>
<dbReference type="eggNOG" id="COG0515">
    <property type="taxonomic scope" value="Bacteria"/>
</dbReference>
<keyword evidence="2" id="KW-0723">Serine/threonine-protein kinase</keyword>
<evidence type="ECO:0000313" key="11">
    <source>
        <dbReference type="EMBL" id="AHG90360.1"/>
    </source>
</evidence>
<proteinExistence type="predicted"/>
<dbReference type="RefSeq" id="WP_104022620.1">
    <property type="nucleotide sequence ID" value="NZ_CP007128.1"/>
</dbReference>
<dbReference type="InterPro" id="IPR011009">
    <property type="entry name" value="Kinase-like_dom_sf"/>
</dbReference>
<feature type="domain" description="Protein kinase" evidence="10">
    <location>
        <begin position="51"/>
        <end position="308"/>
    </location>
</feature>
<organism evidence="11 12">
    <name type="scientific">Gemmatirosa kalamazoonensis</name>
    <dbReference type="NCBI Taxonomy" id="861299"/>
    <lineage>
        <taxon>Bacteria</taxon>
        <taxon>Pseudomonadati</taxon>
        <taxon>Gemmatimonadota</taxon>
        <taxon>Gemmatimonadia</taxon>
        <taxon>Gemmatimonadales</taxon>
        <taxon>Gemmatimonadaceae</taxon>
        <taxon>Gemmatirosa</taxon>
    </lineage>
</organism>
<dbReference type="CDD" id="cd14014">
    <property type="entry name" value="STKc_PknB_like"/>
    <property type="match status" value="1"/>
</dbReference>
<feature type="binding site" evidence="9">
    <location>
        <position position="80"/>
    </location>
    <ligand>
        <name>ATP</name>
        <dbReference type="ChEBI" id="CHEBI:30616"/>
    </ligand>
</feature>
<comment type="catalytic activity">
    <reaction evidence="8">
        <text>L-seryl-[protein] + ATP = O-phospho-L-seryl-[protein] + ADP + H(+)</text>
        <dbReference type="Rhea" id="RHEA:17989"/>
        <dbReference type="Rhea" id="RHEA-COMP:9863"/>
        <dbReference type="Rhea" id="RHEA-COMP:11604"/>
        <dbReference type="ChEBI" id="CHEBI:15378"/>
        <dbReference type="ChEBI" id="CHEBI:29999"/>
        <dbReference type="ChEBI" id="CHEBI:30616"/>
        <dbReference type="ChEBI" id="CHEBI:83421"/>
        <dbReference type="ChEBI" id="CHEBI:456216"/>
        <dbReference type="EC" id="2.7.11.1"/>
    </reaction>
</comment>
<dbReference type="EC" id="2.7.11.1" evidence="1"/>
<dbReference type="PROSITE" id="PS00107">
    <property type="entry name" value="PROTEIN_KINASE_ATP"/>
    <property type="match status" value="1"/>
</dbReference>
<evidence type="ECO:0000256" key="7">
    <source>
        <dbReference type="ARBA" id="ARBA00047899"/>
    </source>
</evidence>
<dbReference type="Proteomes" id="UP000019151">
    <property type="component" value="Chromosome"/>
</dbReference>
<comment type="catalytic activity">
    <reaction evidence="7">
        <text>L-threonyl-[protein] + ATP = O-phospho-L-threonyl-[protein] + ADP + H(+)</text>
        <dbReference type="Rhea" id="RHEA:46608"/>
        <dbReference type="Rhea" id="RHEA-COMP:11060"/>
        <dbReference type="Rhea" id="RHEA-COMP:11605"/>
        <dbReference type="ChEBI" id="CHEBI:15378"/>
        <dbReference type="ChEBI" id="CHEBI:30013"/>
        <dbReference type="ChEBI" id="CHEBI:30616"/>
        <dbReference type="ChEBI" id="CHEBI:61977"/>
        <dbReference type="ChEBI" id="CHEBI:456216"/>
        <dbReference type="EC" id="2.7.11.1"/>
    </reaction>
</comment>
<dbReference type="KEGG" id="gba:J421_2823"/>
<evidence type="ECO:0000313" key="12">
    <source>
        <dbReference type="Proteomes" id="UP000019151"/>
    </source>
</evidence>
<dbReference type="FunFam" id="3.30.200.20:FF:000035">
    <property type="entry name" value="Serine/threonine protein kinase Stk1"/>
    <property type="match status" value="1"/>
</dbReference>
<evidence type="ECO:0000256" key="1">
    <source>
        <dbReference type="ARBA" id="ARBA00012513"/>
    </source>
</evidence>
<dbReference type="PANTHER" id="PTHR43289:SF6">
    <property type="entry name" value="SERINE_THREONINE-PROTEIN KINASE NEKL-3"/>
    <property type="match status" value="1"/>
</dbReference>
<dbReference type="STRING" id="861299.J421_2823"/>
<dbReference type="HOGENOM" id="CLU_000288_63_44_0"/>
<sequence length="335" mass="36478">MFCPDCGTWNRASAPRCQRCEAALPALPGPPALEPPDEEITTLRRATGDRYTVERRLGGGGMAHVYLAKHAALGTPLAIKVLLRHLARDEEMRTRFRREAEAAARLQHPNVVPILDYGQLGDVSYIVMPFLSGGSLADAMTGRRTLTPERAATAAAQAAQGLDYAHRRGVVHRDVKPDNVLFDTEGHAAVTDFGIASTRFHARLTATGRAMGTPHYMSPEQAMGRLLDGRSDVYALGILLYEMLSGDPPFDGPDAYAVGYKHVHEAPTPIEIVAPGAPPALAAITMRCLAKNPAERYQRAGDLADALIGFLVERRAPELRAAWRTRWPTPARPRP</sequence>
<dbReference type="AlphaFoldDB" id="W0RJ61"/>